<evidence type="ECO:0000256" key="8">
    <source>
        <dbReference type="ARBA" id="ARBA00029996"/>
    </source>
</evidence>
<dbReference type="InterPro" id="IPR005860">
    <property type="entry name" value="CobD"/>
</dbReference>
<dbReference type="InterPro" id="IPR015421">
    <property type="entry name" value="PyrdxlP-dep_Trfase_major"/>
</dbReference>
<comment type="function">
    <text evidence="2">Decarboxylates L-threonine-O-3-phosphate to yield (R)-1-amino-2-propanol O-2-phosphate, the precursor for the linkage between the nucleotide loop and the corrin ring in cobalamin.</text>
</comment>
<evidence type="ECO:0000313" key="12">
    <source>
        <dbReference type="Proteomes" id="UP000094472"/>
    </source>
</evidence>
<keyword evidence="6" id="KW-0663">Pyridoxal phosphate</keyword>
<comment type="pathway">
    <text evidence="3">Cofactor biosynthesis; adenosylcobalamin biosynthesis.</text>
</comment>
<dbReference type="Pfam" id="PF00155">
    <property type="entry name" value="Aminotran_1_2"/>
    <property type="match status" value="1"/>
</dbReference>
<evidence type="ECO:0000256" key="4">
    <source>
        <dbReference type="ARBA" id="ARBA00012285"/>
    </source>
</evidence>
<dbReference type="GO" id="GO:0009236">
    <property type="term" value="P:cobalamin biosynthetic process"/>
    <property type="evidence" value="ECO:0007669"/>
    <property type="project" value="UniProtKB-UniPathway"/>
</dbReference>
<dbReference type="STRING" id="1774969.AUC69_00275"/>
<name>A0A1E3W937_9HYPH</name>
<dbReference type="GO" id="GO:0048472">
    <property type="term" value="F:threonine-phosphate decarboxylase activity"/>
    <property type="evidence" value="ECO:0007669"/>
    <property type="project" value="UniProtKB-EC"/>
</dbReference>
<sequence length="331" mass="34586">MPAPLLHGGDLDAARNLFPGAPEPFLDLSTGINPHPYPIPPLAPEIFSRLPAPADLRRLAERAAAAYDAPSAACVVVAPGSQVLVRSPPALLLPGRAVILGPTYAEHARAAAAAEHETTTVGALEPLGDADLAIAVNPNNPDGRILSRDELLAIAERQRSHDGLLIVDEAFMDAGPRGESLSAQVEAATVVVLRSFGKFFGLAGLRLSFALASPPLAAQLAAALGPWPVSGEALAIGTTALSDQPWIDATRLSLAAAAERLDTLLGGAGLEIVGGASLFRLVRSAKAAKLFDRLGRAGILVRRFPERPDLLRFGLPGAEQEWQRLEAALQD</sequence>
<reference evidence="11 12" key="1">
    <citation type="journal article" date="2016" name="Environ. Microbiol.">
        <title>New Methyloceanibacter diversity from North Sea sediments includes methanotroph containing solely the soluble methane monooxygenase.</title>
        <authorList>
            <person name="Vekeman B."/>
            <person name="Kerckhof F.M."/>
            <person name="Cremers G."/>
            <person name="de Vos P."/>
            <person name="Vandamme P."/>
            <person name="Boon N."/>
            <person name="Op den Camp H.J."/>
            <person name="Heylen K."/>
        </authorList>
    </citation>
    <scope>NUCLEOTIDE SEQUENCE [LARGE SCALE GENOMIC DNA]</scope>
    <source>
        <strain evidence="11 12">R-67175</strain>
    </source>
</reference>
<evidence type="ECO:0000256" key="3">
    <source>
        <dbReference type="ARBA" id="ARBA00004953"/>
    </source>
</evidence>
<dbReference type="SUPFAM" id="SSF53383">
    <property type="entry name" value="PLP-dependent transferases"/>
    <property type="match status" value="1"/>
</dbReference>
<evidence type="ECO:0000256" key="6">
    <source>
        <dbReference type="ARBA" id="ARBA00022898"/>
    </source>
</evidence>
<dbReference type="PANTHER" id="PTHR42885">
    <property type="entry name" value="HISTIDINOL-PHOSPHATE AMINOTRANSFERASE-RELATED"/>
    <property type="match status" value="1"/>
</dbReference>
<gene>
    <name evidence="11" type="ORF">AUC69_00275</name>
</gene>
<evidence type="ECO:0000256" key="5">
    <source>
        <dbReference type="ARBA" id="ARBA00022573"/>
    </source>
</evidence>
<dbReference type="OrthoDB" id="9799304at2"/>
<dbReference type="EC" id="4.1.1.81" evidence="4"/>
<dbReference type="GO" id="GO:0030170">
    <property type="term" value="F:pyridoxal phosphate binding"/>
    <property type="evidence" value="ECO:0007669"/>
    <property type="project" value="InterPro"/>
</dbReference>
<feature type="domain" description="Aminotransferase class I/classII large" evidence="10">
    <location>
        <begin position="74"/>
        <end position="317"/>
    </location>
</feature>
<evidence type="ECO:0000256" key="7">
    <source>
        <dbReference type="ARBA" id="ARBA00023239"/>
    </source>
</evidence>
<dbReference type="NCBIfam" id="TIGR01140">
    <property type="entry name" value="L_thr_O3P_dcar"/>
    <property type="match status" value="1"/>
</dbReference>
<dbReference type="InterPro" id="IPR015422">
    <property type="entry name" value="PyrdxlP-dep_Trfase_small"/>
</dbReference>
<accession>A0A1E3W937</accession>
<organism evidence="11 12">
    <name type="scientific">Methyloceanibacter superfactus</name>
    <dbReference type="NCBI Taxonomy" id="1774969"/>
    <lineage>
        <taxon>Bacteria</taxon>
        <taxon>Pseudomonadati</taxon>
        <taxon>Pseudomonadota</taxon>
        <taxon>Alphaproteobacteria</taxon>
        <taxon>Hyphomicrobiales</taxon>
        <taxon>Hyphomicrobiaceae</taxon>
        <taxon>Methyloceanibacter</taxon>
    </lineage>
</organism>
<evidence type="ECO:0000259" key="10">
    <source>
        <dbReference type="Pfam" id="PF00155"/>
    </source>
</evidence>
<keyword evidence="5" id="KW-0169">Cobalamin biosynthesis</keyword>
<evidence type="ECO:0000256" key="1">
    <source>
        <dbReference type="ARBA" id="ARBA00001933"/>
    </source>
</evidence>
<comment type="catalytic activity">
    <reaction evidence="9">
        <text>O-phospho-L-threonine + H(+) = (R)-1-aminopropan-2-yl phosphate + CO2</text>
        <dbReference type="Rhea" id="RHEA:11492"/>
        <dbReference type="ChEBI" id="CHEBI:15378"/>
        <dbReference type="ChEBI" id="CHEBI:16526"/>
        <dbReference type="ChEBI" id="CHEBI:58563"/>
        <dbReference type="ChEBI" id="CHEBI:58675"/>
        <dbReference type="EC" id="4.1.1.81"/>
    </reaction>
</comment>
<dbReference type="Gene3D" id="3.40.640.10">
    <property type="entry name" value="Type I PLP-dependent aspartate aminotransferase-like (Major domain)"/>
    <property type="match status" value="1"/>
</dbReference>
<evidence type="ECO:0000256" key="2">
    <source>
        <dbReference type="ARBA" id="ARBA00003444"/>
    </source>
</evidence>
<dbReference type="Gene3D" id="3.90.1150.10">
    <property type="entry name" value="Aspartate Aminotransferase, domain 1"/>
    <property type="match status" value="1"/>
</dbReference>
<dbReference type="Proteomes" id="UP000094472">
    <property type="component" value="Unassembled WGS sequence"/>
</dbReference>
<dbReference type="PANTHER" id="PTHR42885:SF1">
    <property type="entry name" value="THREONINE-PHOSPHATE DECARBOXYLASE"/>
    <property type="match status" value="1"/>
</dbReference>
<dbReference type="CDD" id="cd00609">
    <property type="entry name" value="AAT_like"/>
    <property type="match status" value="1"/>
</dbReference>
<comment type="cofactor">
    <cofactor evidence="1">
        <name>pyridoxal 5'-phosphate</name>
        <dbReference type="ChEBI" id="CHEBI:597326"/>
    </cofactor>
</comment>
<evidence type="ECO:0000256" key="9">
    <source>
        <dbReference type="ARBA" id="ARBA00048531"/>
    </source>
</evidence>
<proteinExistence type="predicted"/>
<dbReference type="UniPathway" id="UPA00148"/>
<dbReference type="InterPro" id="IPR015424">
    <property type="entry name" value="PyrdxlP-dep_Trfase"/>
</dbReference>
<dbReference type="AlphaFoldDB" id="A0A1E3W937"/>
<dbReference type="EMBL" id="LPWF01000002">
    <property type="protein sequence ID" value="ODS02022.1"/>
    <property type="molecule type" value="Genomic_DNA"/>
</dbReference>
<dbReference type="InterPro" id="IPR004839">
    <property type="entry name" value="Aminotransferase_I/II_large"/>
</dbReference>
<protein>
    <recommendedName>
        <fullName evidence="4">threonine-phosphate decarboxylase</fullName>
        <ecNumber evidence="4">4.1.1.81</ecNumber>
    </recommendedName>
    <alternativeName>
        <fullName evidence="8">L-threonine-O-3-phosphate decarboxylase</fullName>
    </alternativeName>
</protein>
<comment type="caution">
    <text evidence="11">The sequence shown here is derived from an EMBL/GenBank/DDBJ whole genome shotgun (WGS) entry which is preliminary data.</text>
</comment>
<evidence type="ECO:0000313" key="11">
    <source>
        <dbReference type="EMBL" id="ODS02022.1"/>
    </source>
</evidence>
<keyword evidence="7" id="KW-0456">Lyase</keyword>
<keyword evidence="12" id="KW-1185">Reference proteome</keyword>